<dbReference type="EMBL" id="LWLV01000263">
    <property type="protein sequence ID" value="OTA41720.1"/>
    <property type="molecule type" value="Genomic_DNA"/>
</dbReference>
<evidence type="ECO:0000313" key="2">
    <source>
        <dbReference type="EMBL" id="OTA41720.1"/>
    </source>
</evidence>
<protein>
    <submittedName>
        <fullName evidence="2">Uncharacterized protein</fullName>
    </submittedName>
</protein>
<organism evidence="2 3">
    <name type="scientific">Symbiobacterium thermophilum</name>
    <dbReference type="NCBI Taxonomy" id="2734"/>
    <lineage>
        <taxon>Bacteria</taxon>
        <taxon>Bacillati</taxon>
        <taxon>Bacillota</taxon>
        <taxon>Clostridia</taxon>
        <taxon>Eubacteriales</taxon>
        <taxon>Symbiobacteriaceae</taxon>
        <taxon>Symbiobacterium</taxon>
    </lineage>
</organism>
<feature type="region of interest" description="Disordered" evidence="1">
    <location>
        <begin position="1"/>
        <end position="27"/>
    </location>
</feature>
<dbReference type="Proteomes" id="UP000194267">
    <property type="component" value="Unassembled WGS sequence"/>
</dbReference>
<proteinExistence type="predicted"/>
<feature type="compositionally biased region" description="Polar residues" evidence="1">
    <location>
        <begin position="1"/>
        <end position="16"/>
    </location>
</feature>
<sequence>MPQAKSRVSISRQFWESTATRSPRRTPCSSRKWAIRFAMRFHWSYVSRSGSACGSPNPARWARGITTSASRKGV</sequence>
<evidence type="ECO:0000256" key="1">
    <source>
        <dbReference type="SAM" id="MobiDB-lite"/>
    </source>
</evidence>
<accession>A0A1Y2T5J0</accession>
<name>A0A1Y2T5J0_SYMTR</name>
<dbReference type="AlphaFoldDB" id="A0A1Y2T5J0"/>
<feature type="compositionally biased region" description="Low complexity" evidence="1">
    <location>
        <begin position="17"/>
        <end position="27"/>
    </location>
</feature>
<comment type="caution">
    <text evidence="2">The sequence shown here is derived from an EMBL/GenBank/DDBJ whole genome shotgun (WGS) entry which is preliminary data.</text>
</comment>
<reference evidence="3" key="1">
    <citation type="submission" date="2016-04" db="EMBL/GenBank/DDBJ databases">
        <authorList>
            <person name="Antunes L.P."/>
            <person name="Martins L.F."/>
            <person name="Pereira R.V."/>
            <person name="Thomas A.M."/>
            <person name="Barbosa D."/>
            <person name="Nascimento L."/>
            <person name="Silva G.M."/>
            <person name="Condomitti G.W."/>
            <person name="Digiampietri L.A."/>
            <person name="Lombardi K.C."/>
            <person name="Ramos P.L."/>
            <person name="Quaggio R.B."/>
            <person name="Oliveira J.C."/>
            <person name="Pascon R.C."/>
            <person name="Cruz J.B."/>
            <person name="Silva A.M."/>
            <person name="Setubal J.C."/>
        </authorList>
    </citation>
    <scope>NUCLEOTIDE SEQUENCE [LARGE SCALE GENOMIC DNA]</scope>
</reference>
<gene>
    <name evidence="2" type="ORF">A6D92_04330</name>
</gene>
<evidence type="ECO:0000313" key="3">
    <source>
        <dbReference type="Proteomes" id="UP000194267"/>
    </source>
</evidence>